<dbReference type="OrthoDB" id="48369at2759"/>
<keyword evidence="2" id="KW-1185">Reference proteome</keyword>
<reference evidence="1" key="1">
    <citation type="journal article" date="2021" name="Sci. Rep.">
        <title>Diploid genomic architecture of Nitzschia inconspicua, an elite biomass production diatom.</title>
        <authorList>
            <person name="Oliver A."/>
            <person name="Podell S."/>
            <person name="Pinowska A."/>
            <person name="Traller J.C."/>
            <person name="Smith S.R."/>
            <person name="McClure R."/>
            <person name="Beliaev A."/>
            <person name="Bohutskyi P."/>
            <person name="Hill E.A."/>
            <person name="Rabines A."/>
            <person name="Zheng H."/>
            <person name="Allen L.Z."/>
            <person name="Kuo A."/>
            <person name="Grigoriev I.V."/>
            <person name="Allen A.E."/>
            <person name="Hazlebeck D."/>
            <person name="Allen E.E."/>
        </authorList>
    </citation>
    <scope>NUCLEOTIDE SEQUENCE</scope>
    <source>
        <strain evidence="1">Hildebrandi</strain>
    </source>
</reference>
<name>A0A9K3PN76_9STRA</name>
<comment type="caution">
    <text evidence="1">The sequence shown here is derived from an EMBL/GenBank/DDBJ whole genome shotgun (WGS) entry which is preliminary data.</text>
</comment>
<protein>
    <submittedName>
        <fullName evidence="1">Uncharacterized protein</fullName>
    </submittedName>
</protein>
<evidence type="ECO:0000313" key="1">
    <source>
        <dbReference type="EMBL" id="KAG7353592.1"/>
    </source>
</evidence>
<dbReference type="AlphaFoldDB" id="A0A9K3PN76"/>
<reference evidence="1" key="2">
    <citation type="submission" date="2021-04" db="EMBL/GenBank/DDBJ databases">
        <authorList>
            <person name="Podell S."/>
        </authorList>
    </citation>
    <scope>NUCLEOTIDE SEQUENCE</scope>
    <source>
        <strain evidence="1">Hildebrandi</strain>
    </source>
</reference>
<organism evidence="1 2">
    <name type="scientific">Nitzschia inconspicua</name>
    <dbReference type="NCBI Taxonomy" id="303405"/>
    <lineage>
        <taxon>Eukaryota</taxon>
        <taxon>Sar</taxon>
        <taxon>Stramenopiles</taxon>
        <taxon>Ochrophyta</taxon>
        <taxon>Bacillariophyta</taxon>
        <taxon>Bacillariophyceae</taxon>
        <taxon>Bacillariophycidae</taxon>
        <taxon>Bacillariales</taxon>
        <taxon>Bacillariaceae</taxon>
        <taxon>Nitzschia</taxon>
    </lineage>
</organism>
<accession>A0A9K3PN76</accession>
<evidence type="ECO:0000313" key="2">
    <source>
        <dbReference type="Proteomes" id="UP000693970"/>
    </source>
</evidence>
<gene>
    <name evidence="1" type="ORF">IV203_002947</name>
</gene>
<sequence>MIVPPPSLVDCAHDATQDVEDDPKFVIQPRIRSAMKGSRRKSRKDEAEQDVCVRFEQHVDVQEVPHLRDIPTEEVSATWYNSEDFNVIKKSLVVTLRLMLANKPVGSDQCTRGLEFRTPHGAKYRKKNKLEALTAVWNEQVAQWKDNVTDDEAIRRVYLEQSEKCRETARKFGLHDERAVQKYLGEDNLSDSDDSVRSTSLRSRLVVDEDIEDFSNKIIEGFVKQSCVSSAA</sequence>
<dbReference type="EMBL" id="JAGRRH010000016">
    <property type="protein sequence ID" value="KAG7353592.1"/>
    <property type="molecule type" value="Genomic_DNA"/>
</dbReference>
<dbReference type="Proteomes" id="UP000693970">
    <property type="component" value="Unassembled WGS sequence"/>
</dbReference>
<proteinExistence type="predicted"/>